<protein>
    <recommendedName>
        <fullName evidence="1">DUF8048 domain-containing protein</fullName>
    </recommendedName>
</protein>
<dbReference type="Pfam" id="PF26222">
    <property type="entry name" value="DUF8048"/>
    <property type="match status" value="1"/>
</dbReference>
<name>A0A346PJE0_9EURY</name>
<feature type="domain" description="DUF8048" evidence="1">
    <location>
        <begin position="27"/>
        <end position="126"/>
    </location>
</feature>
<organism evidence="2 3">
    <name type="scientific">Natrarchaeobaculum sulfurireducens</name>
    <dbReference type="NCBI Taxonomy" id="2044521"/>
    <lineage>
        <taxon>Archaea</taxon>
        <taxon>Methanobacteriati</taxon>
        <taxon>Methanobacteriota</taxon>
        <taxon>Stenosarchaea group</taxon>
        <taxon>Halobacteria</taxon>
        <taxon>Halobacteriales</taxon>
        <taxon>Natrialbaceae</taxon>
        <taxon>Natrarchaeobaculum</taxon>
    </lineage>
</organism>
<evidence type="ECO:0000313" key="3">
    <source>
        <dbReference type="Proteomes" id="UP000258707"/>
    </source>
</evidence>
<proteinExistence type="predicted"/>
<dbReference type="InterPro" id="IPR058361">
    <property type="entry name" value="DUF8048"/>
</dbReference>
<dbReference type="Proteomes" id="UP000258707">
    <property type="component" value="Chromosome"/>
</dbReference>
<evidence type="ECO:0000313" key="2">
    <source>
        <dbReference type="EMBL" id="AXR79635.1"/>
    </source>
</evidence>
<sequence length="508" mass="56449">MRDKECYVYLDRGSKTSYVGDPFVGVPVSRNIVESVATQRSIKADSLARALREVRNTSVIDTETLFTGFDPLPIGRSDDGLLYVVAEADGCWDAAASRIGLTEEGRDAAATAHDRQVEKVVGDREEGSGSGFVVSCSEFPADAIDNIVAVADRTRLTNRQATIWVLSQYVPGSDAIAHILSVPESIVQSELATVDRTTRRSAAETRTLDVPGPLTRLDPEPQSRTWMGLNWSRWFNLRDRKTLRKELPRRPGLYRVRHSELPGLMYVGESGSEGGVRQRVGLGLSAGVNESDQQTGDKHGAARALRQITETTGGKMEVSVTVPPISSNGRHRRAIEATLVAISRRETGWTPMVQLNREPTEHATGSHGELHHELISIAERSSYTVPSWQPWRDVTDPRWLGLDWTESRPLSERDRIDSSGVHAFRLWREDQTGEQWSQTIQEMGTTGSISSRLFKLQNEYGGEVRFSVVTLDGLSSDTQHRSRELRETRYDLVGAHYLATGIPPKAQY</sequence>
<dbReference type="EMBL" id="CP024047">
    <property type="protein sequence ID" value="AXR79635.1"/>
    <property type="molecule type" value="Genomic_DNA"/>
</dbReference>
<evidence type="ECO:0000259" key="1">
    <source>
        <dbReference type="Pfam" id="PF26222"/>
    </source>
</evidence>
<dbReference type="AlphaFoldDB" id="A0A346PJE0"/>
<reference evidence="3" key="1">
    <citation type="submission" date="2017-10" db="EMBL/GenBank/DDBJ databases">
        <title>Phenotypic and genomic properties of facultatively anaerobic sulfur-reducing natronoarchaea from hypersaline soda lakes.</title>
        <authorList>
            <person name="Sorokin D.Y."/>
            <person name="Kublanov I.V."/>
            <person name="Roman P."/>
            <person name="Sinninghe Damste J.S."/>
            <person name="Golyshin P.N."/>
            <person name="Rojo D."/>
            <person name="Ciordia S."/>
            <person name="Mena Md.C."/>
            <person name="Ferrer M."/>
            <person name="Messina E."/>
            <person name="Smedile F."/>
            <person name="La Spada G."/>
            <person name="La Cono V."/>
            <person name="Yakimov M.M."/>
        </authorList>
    </citation>
    <scope>NUCLEOTIDE SEQUENCE [LARGE SCALE GENOMIC DNA]</scope>
    <source>
        <strain evidence="3">AArc1</strain>
    </source>
</reference>
<gene>
    <name evidence="2" type="ORF">AArc1_3335</name>
</gene>
<dbReference type="KEGG" id="nan:AArc1_3335"/>
<accession>A0A346PJE0</accession>